<dbReference type="AlphaFoldDB" id="A0A427AG93"/>
<dbReference type="InterPro" id="IPR023213">
    <property type="entry name" value="CAT-like_dom_sf"/>
</dbReference>
<reference evidence="2 3" key="1">
    <citation type="journal article" date="2014" name="Agronomy (Basel)">
        <title>A Draft Genome Sequence for Ensete ventricosum, the Drought-Tolerant Tree Against Hunger.</title>
        <authorList>
            <person name="Harrison J."/>
            <person name="Moore K.A."/>
            <person name="Paszkiewicz K."/>
            <person name="Jones T."/>
            <person name="Grant M."/>
            <person name="Ambacheew D."/>
            <person name="Muzemil S."/>
            <person name="Studholme D.J."/>
        </authorList>
    </citation>
    <scope>NUCLEOTIDE SEQUENCE [LARGE SCALE GENOMIC DNA]</scope>
</reference>
<proteinExistence type="inferred from homology"/>
<dbReference type="EMBL" id="AMZH03002533">
    <property type="protein sequence ID" value="RRT75269.1"/>
    <property type="molecule type" value="Genomic_DNA"/>
</dbReference>
<accession>A0A427AG93</accession>
<dbReference type="Gene3D" id="3.30.559.10">
    <property type="entry name" value="Chloramphenicol acetyltransferase-like domain"/>
    <property type="match status" value="2"/>
</dbReference>
<dbReference type="Pfam" id="PF02458">
    <property type="entry name" value="Transferase"/>
    <property type="match status" value="1"/>
</dbReference>
<name>A0A427AG93_ENSVE</name>
<protein>
    <submittedName>
        <fullName evidence="2">Uncharacterized protein</fullName>
    </submittedName>
</protein>
<comment type="similarity">
    <text evidence="1">Belongs to the plant acyltransferase family.</text>
</comment>
<gene>
    <name evidence="2" type="ORF">B296_00021018</name>
</gene>
<organism evidence="2 3">
    <name type="scientific">Ensete ventricosum</name>
    <name type="common">Abyssinian banana</name>
    <name type="synonym">Musa ensete</name>
    <dbReference type="NCBI Taxonomy" id="4639"/>
    <lineage>
        <taxon>Eukaryota</taxon>
        <taxon>Viridiplantae</taxon>
        <taxon>Streptophyta</taxon>
        <taxon>Embryophyta</taxon>
        <taxon>Tracheophyta</taxon>
        <taxon>Spermatophyta</taxon>
        <taxon>Magnoliopsida</taxon>
        <taxon>Liliopsida</taxon>
        <taxon>Zingiberales</taxon>
        <taxon>Musaceae</taxon>
        <taxon>Ensete</taxon>
    </lineage>
</organism>
<evidence type="ECO:0000313" key="3">
    <source>
        <dbReference type="Proteomes" id="UP000287651"/>
    </source>
</evidence>
<evidence type="ECO:0000313" key="2">
    <source>
        <dbReference type="EMBL" id="RRT75269.1"/>
    </source>
</evidence>
<dbReference type="PANTHER" id="PTHR31147:SF2">
    <property type="entry name" value="OS01G0615300 PROTEIN"/>
    <property type="match status" value="1"/>
</dbReference>
<sequence>MSFSVAKVAPELIVPSKATPTGNLPLSFMDRLPTMRFMVDSIHVYSHGEEPAELIRGALSKALVPYYPMAGRFAMSGGELEVACTGEGIWFVEASADFSLEDVNNLQLPLAVPKEDILPYFPPEDIKDVIMLMQVTQFKCGGFVVGIRSDHAMGGGAGFGAFMQTVVEMARGRAAPSVMPAWGREAIANPAKPILMGGPPPVFAPMDLQKLAVDIPLDHINQLKSQYAKETGERCSTFDVVLAKVWQCRAQAIGLHPDADVRVAFAASTVHLLKDVLPEGFYGNCGYPLTVSAPSGKLMNASLVEMVGLIREAKNSLGTVFSKWMAGDPEADPFRSPPDYGLLAVSDWSKVGFHELDYGWGEPIHVAPIVDDNPFMATCFFLKAPAPKQGVRLLTNCVVREHFGIFHEMMTKLE</sequence>
<dbReference type="Proteomes" id="UP000287651">
    <property type="component" value="Unassembled WGS sequence"/>
</dbReference>
<dbReference type="PANTHER" id="PTHR31147">
    <property type="entry name" value="ACYL TRANSFERASE 4"/>
    <property type="match status" value="1"/>
</dbReference>
<comment type="caution">
    <text evidence="2">The sequence shown here is derived from an EMBL/GenBank/DDBJ whole genome shotgun (WGS) entry which is preliminary data.</text>
</comment>
<evidence type="ECO:0000256" key="1">
    <source>
        <dbReference type="ARBA" id="ARBA00009861"/>
    </source>
</evidence>
<dbReference type="InterPro" id="IPR050898">
    <property type="entry name" value="Plant_acyltransferase"/>
</dbReference>